<dbReference type="EMBL" id="CM000363">
    <property type="protein sequence ID" value="EDX11016.1"/>
    <property type="molecule type" value="Genomic_DNA"/>
</dbReference>
<dbReference type="Pfam" id="PF01223">
    <property type="entry name" value="Endonuclease_NS"/>
    <property type="match status" value="1"/>
</dbReference>
<evidence type="ECO:0000256" key="4">
    <source>
        <dbReference type="PIRSR" id="PIRSR640255-2"/>
    </source>
</evidence>
<keyword evidence="3" id="KW-0378">Hydrolase</keyword>
<accession>B4QQB0</accession>
<evidence type="ECO:0000256" key="2">
    <source>
        <dbReference type="ARBA" id="ARBA00022722"/>
    </source>
</evidence>
<organism evidence="7 8">
    <name type="scientific">Drosophila simulans</name>
    <name type="common">Fruit fly</name>
    <dbReference type="NCBI Taxonomy" id="7240"/>
    <lineage>
        <taxon>Eukaryota</taxon>
        <taxon>Metazoa</taxon>
        <taxon>Ecdysozoa</taxon>
        <taxon>Arthropoda</taxon>
        <taxon>Hexapoda</taxon>
        <taxon>Insecta</taxon>
        <taxon>Pterygota</taxon>
        <taxon>Neoptera</taxon>
        <taxon>Endopterygota</taxon>
        <taxon>Diptera</taxon>
        <taxon>Brachycera</taxon>
        <taxon>Muscomorpha</taxon>
        <taxon>Ephydroidea</taxon>
        <taxon>Drosophilidae</taxon>
        <taxon>Drosophila</taxon>
        <taxon>Sophophora</taxon>
    </lineage>
</organism>
<dbReference type="PANTHER" id="PTHR13966">
    <property type="entry name" value="ENDONUCLEASE RELATED"/>
    <property type="match status" value="1"/>
</dbReference>
<dbReference type="AlphaFoldDB" id="B4QQB0"/>
<dbReference type="OrthoDB" id="5960141at2759"/>
<dbReference type="CDD" id="cd00091">
    <property type="entry name" value="NUC"/>
    <property type="match status" value="1"/>
</dbReference>
<keyword evidence="8" id="KW-1185">Reference proteome</keyword>
<dbReference type="InterPro" id="IPR040255">
    <property type="entry name" value="Non-specific_endonuclease"/>
</dbReference>
<evidence type="ECO:0000313" key="8">
    <source>
        <dbReference type="Proteomes" id="UP000000304"/>
    </source>
</evidence>
<feature type="binding site" evidence="4">
    <location>
        <position position="170"/>
    </location>
    <ligand>
        <name>Mg(2+)</name>
        <dbReference type="ChEBI" id="CHEBI:18420"/>
        <note>catalytic</note>
    </ligand>
</feature>
<dbReference type="HOGENOM" id="CLU_048495_1_0_1"/>
<gene>
    <name evidence="7" type="primary">Dsim\GD12316</name>
    <name evidence="7" type="ORF">Dsim_GD12316</name>
</gene>
<dbReference type="InterPro" id="IPR044925">
    <property type="entry name" value="His-Me_finger_sf"/>
</dbReference>
<dbReference type="STRING" id="7240.B4QQB0"/>
<evidence type="ECO:0000313" key="7">
    <source>
        <dbReference type="EMBL" id="EDX11016.1"/>
    </source>
</evidence>
<dbReference type="SMART" id="SM00892">
    <property type="entry name" value="Endonuclease_NS"/>
    <property type="match status" value="1"/>
</dbReference>
<feature type="domain" description="DNA/RNA non-specific endonuclease/pyrophosphatase/phosphodiesterase" evidence="6">
    <location>
        <begin position="83"/>
        <end position="297"/>
    </location>
</feature>
<dbReference type="GO" id="GO:0003676">
    <property type="term" value="F:nucleic acid binding"/>
    <property type="evidence" value="ECO:0007669"/>
    <property type="project" value="InterPro"/>
</dbReference>
<reference evidence="7 8" key="1">
    <citation type="journal article" date="2007" name="Nature">
        <title>Evolution of genes and genomes on the Drosophila phylogeny.</title>
        <authorList>
            <consortium name="Drosophila 12 Genomes Consortium"/>
            <person name="Clark A.G."/>
            <person name="Eisen M.B."/>
            <person name="Smith D.R."/>
            <person name="Bergman C.M."/>
            <person name="Oliver B."/>
            <person name="Markow T.A."/>
            <person name="Kaufman T.C."/>
            <person name="Kellis M."/>
            <person name="Gelbart W."/>
            <person name="Iyer V.N."/>
            <person name="Pollard D.A."/>
            <person name="Sackton T.B."/>
            <person name="Larracuente A.M."/>
            <person name="Singh N.D."/>
            <person name="Abad J.P."/>
            <person name="Abt D.N."/>
            <person name="Adryan B."/>
            <person name="Aguade M."/>
            <person name="Akashi H."/>
            <person name="Anderson W.W."/>
            <person name="Aquadro C.F."/>
            <person name="Ardell D.H."/>
            <person name="Arguello R."/>
            <person name="Artieri C.G."/>
            <person name="Barbash D.A."/>
            <person name="Barker D."/>
            <person name="Barsanti P."/>
            <person name="Batterham P."/>
            <person name="Batzoglou S."/>
            <person name="Begun D."/>
            <person name="Bhutkar A."/>
            <person name="Blanco E."/>
            <person name="Bosak S.A."/>
            <person name="Bradley R.K."/>
            <person name="Brand A.D."/>
            <person name="Brent M.R."/>
            <person name="Brooks A.N."/>
            <person name="Brown R.H."/>
            <person name="Butlin R.K."/>
            <person name="Caggese C."/>
            <person name="Calvi B.R."/>
            <person name="Bernardo de Carvalho A."/>
            <person name="Caspi A."/>
            <person name="Castrezana S."/>
            <person name="Celniker S.E."/>
            <person name="Chang J.L."/>
            <person name="Chapple C."/>
            <person name="Chatterji S."/>
            <person name="Chinwalla A."/>
            <person name="Civetta A."/>
            <person name="Clifton S.W."/>
            <person name="Comeron J.M."/>
            <person name="Costello J.C."/>
            <person name="Coyne J.A."/>
            <person name="Daub J."/>
            <person name="David R.G."/>
            <person name="Delcher A.L."/>
            <person name="Delehaunty K."/>
            <person name="Do C.B."/>
            <person name="Ebling H."/>
            <person name="Edwards K."/>
            <person name="Eickbush T."/>
            <person name="Evans J.D."/>
            <person name="Filipski A."/>
            <person name="Findeiss S."/>
            <person name="Freyhult E."/>
            <person name="Fulton L."/>
            <person name="Fulton R."/>
            <person name="Garcia A.C."/>
            <person name="Gardiner A."/>
            <person name="Garfield D.A."/>
            <person name="Garvin B.E."/>
            <person name="Gibson G."/>
            <person name="Gilbert D."/>
            <person name="Gnerre S."/>
            <person name="Godfrey J."/>
            <person name="Good R."/>
            <person name="Gotea V."/>
            <person name="Gravely B."/>
            <person name="Greenberg A.J."/>
            <person name="Griffiths-Jones S."/>
            <person name="Gross S."/>
            <person name="Guigo R."/>
            <person name="Gustafson E.A."/>
            <person name="Haerty W."/>
            <person name="Hahn M.W."/>
            <person name="Halligan D.L."/>
            <person name="Halpern A.L."/>
            <person name="Halter G.M."/>
            <person name="Han M.V."/>
            <person name="Heger A."/>
            <person name="Hillier L."/>
            <person name="Hinrichs A.S."/>
            <person name="Holmes I."/>
            <person name="Hoskins R.A."/>
            <person name="Hubisz M.J."/>
            <person name="Hultmark D."/>
            <person name="Huntley M.A."/>
            <person name="Jaffe D.B."/>
            <person name="Jagadeeshan S."/>
            <person name="Jeck W.R."/>
            <person name="Johnson J."/>
            <person name="Jones C.D."/>
            <person name="Jordan W.C."/>
            <person name="Karpen G.H."/>
            <person name="Kataoka E."/>
            <person name="Keightley P.D."/>
            <person name="Kheradpour P."/>
            <person name="Kirkness E.F."/>
            <person name="Koerich L.B."/>
            <person name="Kristiansen K."/>
            <person name="Kudrna D."/>
            <person name="Kulathinal R.J."/>
            <person name="Kumar S."/>
            <person name="Kwok R."/>
            <person name="Lander E."/>
            <person name="Langley C.H."/>
            <person name="Lapoint R."/>
            <person name="Lazzaro B.P."/>
            <person name="Lee S.J."/>
            <person name="Levesque L."/>
            <person name="Li R."/>
            <person name="Lin C.F."/>
            <person name="Lin M.F."/>
            <person name="Lindblad-Toh K."/>
            <person name="Llopart A."/>
            <person name="Long M."/>
            <person name="Low L."/>
            <person name="Lozovsky E."/>
            <person name="Lu J."/>
            <person name="Luo M."/>
            <person name="Machado C.A."/>
            <person name="Makalowski W."/>
            <person name="Marzo M."/>
            <person name="Matsuda M."/>
            <person name="Matzkin L."/>
            <person name="McAllister B."/>
            <person name="McBride C.S."/>
            <person name="McKernan B."/>
            <person name="McKernan K."/>
            <person name="Mendez-Lago M."/>
            <person name="Minx P."/>
            <person name="Mollenhauer M.U."/>
            <person name="Montooth K."/>
            <person name="Mount S.M."/>
            <person name="Mu X."/>
            <person name="Myers E."/>
            <person name="Negre B."/>
            <person name="Newfeld S."/>
            <person name="Nielsen R."/>
            <person name="Noor M.A."/>
            <person name="O'Grady P."/>
            <person name="Pachter L."/>
            <person name="Papaceit M."/>
            <person name="Parisi M.J."/>
            <person name="Parisi M."/>
            <person name="Parts L."/>
            <person name="Pedersen J.S."/>
            <person name="Pesole G."/>
            <person name="Phillippy A.M."/>
            <person name="Ponting C.P."/>
            <person name="Pop M."/>
            <person name="Porcelli D."/>
            <person name="Powell J.R."/>
            <person name="Prohaska S."/>
            <person name="Pruitt K."/>
            <person name="Puig M."/>
            <person name="Quesneville H."/>
            <person name="Ram K.R."/>
            <person name="Rand D."/>
            <person name="Rasmussen M.D."/>
            <person name="Reed L.K."/>
            <person name="Reenan R."/>
            <person name="Reily A."/>
            <person name="Remington K.A."/>
            <person name="Rieger T.T."/>
            <person name="Ritchie M.G."/>
            <person name="Robin C."/>
            <person name="Rogers Y.H."/>
            <person name="Rohde C."/>
            <person name="Rozas J."/>
            <person name="Rubenfield M.J."/>
            <person name="Ruiz A."/>
            <person name="Russo S."/>
            <person name="Salzberg S.L."/>
            <person name="Sanchez-Gracia A."/>
            <person name="Saranga D.J."/>
            <person name="Sato H."/>
            <person name="Schaeffer S.W."/>
            <person name="Schatz M.C."/>
            <person name="Schlenke T."/>
            <person name="Schwartz R."/>
            <person name="Segarra C."/>
            <person name="Singh R.S."/>
            <person name="Sirot L."/>
            <person name="Sirota M."/>
            <person name="Sisneros N.B."/>
            <person name="Smith C.D."/>
            <person name="Smith T.F."/>
            <person name="Spieth J."/>
            <person name="Stage D.E."/>
            <person name="Stark A."/>
            <person name="Stephan W."/>
            <person name="Strausberg R.L."/>
            <person name="Strempel S."/>
            <person name="Sturgill D."/>
            <person name="Sutton G."/>
            <person name="Sutton G.G."/>
            <person name="Tao W."/>
            <person name="Teichmann S."/>
            <person name="Tobari Y.N."/>
            <person name="Tomimura Y."/>
            <person name="Tsolas J.M."/>
            <person name="Valente V.L."/>
            <person name="Venter E."/>
            <person name="Venter J.C."/>
            <person name="Vicario S."/>
            <person name="Vieira F.G."/>
            <person name="Vilella A.J."/>
            <person name="Villasante A."/>
            <person name="Walenz B."/>
            <person name="Wang J."/>
            <person name="Wasserman M."/>
            <person name="Watts T."/>
            <person name="Wilson D."/>
            <person name="Wilson R.K."/>
            <person name="Wing R.A."/>
            <person name="Wolfner M.F."/>
            <person name="Wong A."/>
            <person name="Wong G.K."/>
            <person name="Wu C.I."/>
            <person name="Wu G."/>
            <person name="Yamamoto D."/>
            <person name="Yang H.P."/>
            <person name="Yang S.P."/>
            <person name="Yorke J.A."/>
            <person name="Yoshida K."/>
            <person name="Zdobnov E."/>
            <person name="Zhang P."/>
            <person name="Zhang Y."/>
            <person name="Zimin A.V."/>
            <person name="Baldwin J."/>
            <person name="Abdouelleil A."/>
            <person name="Abdulkadir J."/>
            <person name="Abebe A."/>
            <person name="Abera B."/>
            <person name="Abreu J."/>
            <person name="Acer S.C."/>
            <person name="Aftuck L."/>
            <person name="Alexander A."/>
            <person name="An P."/>
            <person name="Anderson E."/>
            <person name="Anderson S."/>
            <person name="Arachi H."/>
            <person name="Azer M."/>
            <person name="Bachantsang P."/>
            <person name="Barry A."/>
            <person name="Bayul T."/>
            <person name="Berlin A."/>
            <person name="Bessette D."/>
            <person name="Bloom T."/>
            <person name="Blye J."/>
            <person name="Boguslavskiy L."/>
            <person name="Bonnet C."/>
            <person name="Boukhgalter B."/>
            <person name="Bourzgui I."/>
            <person name="Brown A."/>
            <person name="Cahill P."/>
            <person name="Channer S."/>
            <person name="Cheshatsang Y."/>
            <person name="Chuda L."/>
            <person name="Citroen M."/>
            <person name="Collymore A."/>
            <person name="Cooke P."/>
            <person name="Costello M."/>
            <person name="D'Aco K."/>
            <person name="Daza R."/>
            <person name="De Haan G."/>
            <person name="DeGray S."/>
            <person name="DeMaso C."/>
            <person name="Dhargay N."/>
            <person name="Dooley K."/>
            <person name="Dooley E."/>
            <person name="Doricent M."/>
            <person name="Dorje P."/>
            <person name="Dorjee K."/>
            <person name="Dupes A."/>
            <person name="Elong R."/>
            <person name="Falk J."/>
            <person name="Farina A."/>
            <person name="Faro S."/>
            <person name="Ferguson D."/>
            <person name="Fisher S."/>
            <person name="Foley C.D."/>
            <person name="Franke A."/>
            <person name="Friedrich D."/>
            <person name="Gadbois L."/>
            <person name="Gearin G."/>
            <person name="Gearin C.R."/>
            <person name="Giannoukos G."/>
            <person name="Goode T."/>
            <person name="Graham J."/>
            <person name="Grandbois E."/>
            <person name="Grewal S."/>
            <person name="Gyaltsen K."/>
            <person name="Hafez N."/>
            <person name="Hagos B."/>
            <person name="Hall J."/>
            <person name="Henson C."/>
            <person name="Hollinger A."/>
            <person name="Honan T."/>
            <person name="Huard M.D."/>
            <person name="Hughes L."/>
            <person name="Hurhula B."/>
            <person name="Husby M.E."/>
            <person name="Kamat A."/>
            <person name="Kanga B."/>
            <person name="Kashin S."/>
            <person name="Khazanovich D."/>
            <person name="Kisner P."/>
            <person name="Lance K."/>
            <person name="Lara M."/>
            <person name="Lee W."/>
            <person name="Lennon N."/>
            <person name="Letendre F."/>
            <person name="LeVine R."/>
            <person name="Lipovsky A."/>
            <person name="Liu X."/>
            <person name="Liu J."/>
            <person name="Liu S."/>
            <person name="Lokyitsang T."/>
            <person name="Lokyitsang Y."/>
            <person name="Lubonja R."/>
            <person name="Lui A."/>
            <person name="MacDonald P."/>
            <person name="Magnisalis V."/>
            <person name="Maru K."/>
            <person name="Matthews C."/>
            <person name="McCusker W."/>
            <person name="McDonough S."/>
            <person name="Mehta T."/>
            <person name="Meldrim J."/>
            <person name="Meneus L."/>
            <person name="Mihai O."/>
            <person name="Mihalev A."/>
            <person name="Mihova T."/>
            <person name="Mittelman R."/>
            <person name="Mlenga V."/>
            <person name="Montmayeur A."/>
            <person name="Mulrain L."/>
            <person name="Navidi A."/>
            <person name="Naylor J."/>
            <person name="Negash T."/>
            <person name="Nguyen T."/>
            <person name="Nguyen N."/>
            <person name="Nicol R."/>
            <person name="Norbu C."/>
            <person name="Norbu N."/>
            <person name="Novod N."/>
            <person name="O'Neill B."/>
            <person name="Osman S."/>
            <person name="Markiewicz E."/>
            <person name="Oyono O.L."/>
            <person name="Patti C."/>
            <person name="Phunkhang P."/>
            <person name="Pierre F."/>
            <person name="Priest M."/>
            <person name="Raghuraman S."/>
            <person name="Rege F."/>
            <person name="Reyes R."/>
            <person name="Rise C."/>
            <person name="Rogov P."/>
            <person name="Ross K."/>
            <person name="Ryan E."/>
            <person name="Settipalli S."/>
            <person name="Shea T."/>
            <person name="Sherpa N."/>
            <person name="Shi L."/>
            <person name="Shih D."/>
            <person name="Sparrow T."/>
            <person name="Spaulding J."/>
            <person name="Stalker J."/>
            <person name="Stange-Thomann N."/>
            <person name="Stavropoulos S."/>
            <person name="Stone C."/>
            <person name="Strader C."/>
            <person name="Tesfaye S."/>
            <person name="Thomson T."/>
            <person name="Thoulutsang Y."/>
            <person name="Thoulutsang D."/>
            <person name="Topham K."/>
            <person name="Topping I."/>
            <person name="Tsamla T."/>
            <person name="Vassiliev H."/>
            <person name="Vo A."/>
            <person name="Wangchuk T."/>
            <person name="Wangdi T."/>
            <person name="Weiand M."/>
            <person name="Wilkinson J."/>
            <person name="Wilson A."/>
            <person name="Yadav S."/>
            <person name="Young G."/>
            <person name="Yu Q."/>
            <person name="Zembek L."/>
            <person name="Zhong D."/>
            <person name="Zimmer A."/>
            <person name="Zwirko Z."/>
            <person name="Jaffe D.B."/>
            <person name="Alvarez P."/>
            <person name="Brockman W."/>
            <person name="Butler J."/>
            <person name="Chin C."/>
            <person name="Gnerre S."/>
            <person name="Grabherr M."/>
            <person name="Kleber M."/>
            <person name="Mauceli E."/>
            <person name="MacCallum I."/>
        </authorList>
    </citation>
    <scope>NUCLEOTIDE SEQUENCE [LARGE SCALE GENOMIC DNA]</scope>
    <source>
        <strain evidence="8">white501</strain>
    </source>
</reference>
<feature type="chain" id="PRO_5002820916" evidence="5">
    <location>
        <begin position="20"/>
        <end position="314"/>
    </location>
</feature>
<keyword evidence="4" id="KW-0479">Metal-binding</keyword>
<dbReference type="InterPro" id="IPR044929">
    <property type="entry name" value="DNA/RNA_non-sp_Endonuclease_sf"/>
</dbReference>
<dbReference type="GO" id="GO:0004521">
    <property type="term" value="F:RNA endonuclease activity"/>
    <property type="evidence" value="ECO:0007669"/>
    <property type="project" value="TreeGrafter"/>
</dbReference>
<dbReference type="FunFam" id="3.40.570.10:FF:000007">
    <property type="entry name" value="Alkaline nuclease"/>
    <property type="match status" value="1"/>
</dbReference>
<evidence type="ECO:0000259" key="6">
    <source>
        <dbReference type="SMART" id="SM00892"/>
    </source>
</evidence>
<dbReference type="PhylomeDB" id="B4QQB0"/>
<keyword evidence="2" id="KW-0540">Nuclease</keyword>
<evidence type="ECO:0000256" key="1">
    <source>
        <dbReference type="ARBA" id="ARBA00010052"/>
    </source>
</evidence>
<dbReference type="GO" id="GO:0046872">
    <property type="term" value="F:metal ion binding"/>
    <property type="evidence" value="ECO:0007669"/>
    <property type="project" value="UniProtKB-KW"/>
</dbReference>
<dbReference type="GO" id="GO:0006309">
    <property type="term" value="P:apoptotic DNA fragmentation"/>
    <property type="evidence" value="ECO:0007669"/>
    <property type="project" value="TreeGrafter"/>
</dbReference>
<dbReference type="GO" id="GO:0005743">
    <property type="term" value="C:mitochondrial inner membrane"/>
    <property type="evidence" value="ECO:0007669"/>
    <property type="project" value="TreeGrafter"/>
</dbReference>
<proteinExistence type="inferred from homology"/>
<protein>
    <submittedName>
        <fullName evidence="7">GD12316</fullName>
    </submittedName>
</protein>
<dbReference type="PANTHER" id="PTHR13966:SF19">
    <property type="entry name" value="NUCLEASE EXOG, MITOCHONDRIAL"/>
    <property type="match status" value="1"/>
</dbReference>
<keyword evidence="3" id="KW-0255">Endonuclease</keyword>
<dbReference type="GO" id="GO:0000014">
    <property type="term" value="F:single-stranded DNA endodeoxyribonuclease activity"/>
    <property type="evidence" value="ECO:0007669"/>
    <property type="project" value="TreeGrafter"/>
</dbReference>
<sequence>MKCLVLIAFSGLFLASAQARILPAEDLLWELPEVPVAVNEIEPRAAGCSIKIRSSELKDPQPLLIKSGTSEIVGFSDTGYVDVDKDKTIEFHCTSSLASPLSGKSVTAKCVGGTTFKIDDKEHDLSAIKCTSWPAFVGKKSGSSCNGGTTLIKRATFLFINAAPQWQTFNAGNWARVEDGVRAWVAKEKKHVECRTGVWGVTTLPNKNGEQRQLYLSHDNNGNGLIPVPKLYFRVVIEPSTKKGIVLIGVNNPHLSLEEIKRDYILCTDVSDRINWISWKKTDITAGYSYACEVPEFRKKVSHLPEFSVSGLLV</sequence>
<comment type="similarity">
    <text evidence="1">Belongs to the DNA/RNA non-specific endonuclease family.</text>
</comment>
<dbReference type="InterPro" id="IPR001604">
    <property type="entry name" value="Endo_G_ENPP1-like_dom"/>
</dbReference>
<feature type="signal peptide" evidence="5">
    <location>
        <begin position="1"/>
        <end position="19"/>
    </location>
</feature>
<evidence type="ECO:0000256" key="5">
    <source>
        <dbReference type="SAM" id="SignalP"/>
    </source>
</evidence>
<dbReference type="GO" id="GO:0005634">
    <property type="term" value="C:nucleus"/>
    <property type="evidence" value="ECO:0007669"/>
    <property type="project" value="TreeGrafter"/>
</dbReference>
<evidence type="ECO:0000256" key="3">
    <source>
        <dbReference type="ARBA" id="ARBA00022759"/>
    </source>
</evidence>
<dbReference type="SUPFAM" id="SSF54060">
    <property type="entry name" value="His-Me finger endonucleases"/>
    <property type="match status" value="1"/>
</dbReference>
<keyword evidence="5" id="KW-0732">Signal</keyword>
<dbReference type="Proteomes" id="UP000000304">
    <property type="component" value="Chromosome 3L"/>
</dbReference>
<name>B4QQB0_DROSI</name>
<dbReference type="Gene3D" id="3.40.570.10">
    <property type="entry name" value="Extracellular Endonuclease, subunit A"/>
    <property type="match status" value="1"/>
</dbReference>